<dbReference type="GO" id="GO:0008406">
    <property type="term" value="P:gonad development"/>
    <property type="evidence" value="ECO:0007669"/>
    <property type="project" value="UniProtKB-ARBA"/>
</dbReference>
<evidence type="ECO:0000259" key="15">
    <source>
        <dbReference type="PROSITE" id="PS50157"/>
    </source>
</evidence>
<feature type="compositionally biased region" description="Basic and acidic residues" evidence="13">
    <location>
        <begin position="138"/>
        <end position="156"/>
    </location>
</feature>
<evidence type="ECO:0000256" key="2">
    <source>
        <dbReference type="ARBA" id="ARBA00004123"/>
    </source>
</evidence>
<keyword evidence="5" id="KW-0677">Repeat</keyword>
<evidence type="ECO:0000256" key="8">
    <source>
        <dbReference type="ARBA" id="ARBA00023015"/>
    </source>
</evidence>
<dbReference type="SMART" id="SM00225">
    <property type="entry name" value="BTB"/>
    <property type="match status" value="1"/>
</dbReference>
<proteinExistence type="inferred from homology"/>
<dbReference type="InterPro" id="IPR011333">
    <property type="entry name" value="SKP1/BTB/POZ_sf"/>
</dbReference>
<reference evidence="16 17" key="1">
    <citation type="submission" date="2017-12" db="EMBL/GenBank/DDBJ databases">
        <title>Hemimetabolous genomes reveal molecular basis of termite eusociality.</title>
        <authorList>
            <person name="Harrison M.C."/>
            <person name="Jongepier E."/>
            <person name="Robertson H.M."/>
            <person name="Arning N."/>
            <person name="Bitard-Feildel T."/>
            <person name="Chao H."/>
            <person name="Childers C.P."/>
            <person name="Dinh H."/>
            <person name="Doddapaneni H."/>
            <person name="Dugan S."/>
            <person name="Gowin J."/>
            <person name="Greiner C."/>
            <person name="Han Y."/>
            <person name="Hu H."/>
            <person name="Hughes D.S.T."/>
            <person name="Huylmans A.-K."/>
            <person name="Kemena C."/>
            <person name="Kremer L.P.M."/>
            <person name="Lee S.L."/>
            <person name="Lopez-Ezquerra A."/>
            <person name="Mallet L."/>
            <person name="Monroy-Kuhn J.M."/>
            <person name="Moser A."/>
            <person name="Murali S.C."/>
            <person name="Muzny D.M."/>
            <person name="Otani S."/>
            <person name="Piulachs M.-D."/>
            <person name="Poelchau M."/>
            <person name="Qu J."/>
            <person name="Schaub F."/>
            <person name="Wada-Katsumata A."/>
            <person name="Worley K.C."/>
            <person name="Xie Q."/>
            <person name="Ylla G."/>
            <person name="Poulsen M."/>
            <person name="Gibbs R.A."/>
            <person name="Schal C."/>
            <person name="Richards S."/>
            <person name="Belles X."/>
            <person name="Korb J."/>
            <person name="Bornberg-Bauer E."/>
        </authorList>
    </citation>
    <scope>NUCLEOTIDE SEQUENCE [LARGE SCALE GENOMIC DNA]</scope>
    <source>
        <tissue evidence="16">Whole body</tissue>
    </source>
</reference>
<dbReference type="GO" id="GO:0003677">
    <property type="term" value="F:DNA binding"/>
    <property type="evidence" value="ECO:0007669"/>
    <property type="project" value="UniProtKB-KW"/>
</dbReference>
<keyword evidence="17" id="KW-1185">Reference proteome</keyword>
<dbReference type="InParanoid" id="A0A2J7Q7J5"/>
<dbReference type="GO" id="GO:0016199">
    <property type="term" value="P:axon midline choice point recognition"/>
    <property type="evidence" value="ECO:0007669"/>
    <property type="project" value="UniProtKB-ARBA"/>
</dbReference>
<organism evidence="16 17">
    <name type="scientific">Cryptotermes secundus</name>
    <dbReference type="NCBI Taxonomy" id="105785"/>
    <lineage>
        <taxon>Eukaryota</taxon>
        <taxon>Metazoa</taxon>
        <taxon>Ecdysozoa</taxon>
        <taxon>Arthropoda</taxon>
        <taxon>Hexapoda</taxon>
        <taxon>Insecta</taxon>
        <taxon>Pterygota</taxon>
        <taxon>Neoptera</taxon>
        <taxon>Polyneoptera</taxon>
        <taxon>Dictyoptera</taxon>
        <taxon>Blattodea</taxon>
        <taxon>Blattoidea</taxon>
        <taxon>Termitoidae</taxon>
        <taxon>Kalotermitidae</taxon>
        <taxon>Cryptotermitinae</taxon>
        <taxon>Cryptotermes</taxon>
    </lineage>
</organism>
<comment type="caution">
    <text evidence="16">The sequence shown here is derived from an EMBL/GenBank/DDBJ whole genome shotgun (WGS) entry which is preliminary data.</text>
</comment>
<dbReference type="FunCoup" id="A0A2J7Q7J5">
    <property type="interactions" value="41"/>
</dbReference>
<evidence type="ECO:0000256" key="5">
    <source>
        <dbReference type="ARBA" id="ARBA00022737"/>
    </source>
</evidence>
<dbReference type="Proteomes" id="UP000235965">
    <property type="component" value="Unassembled WGS sequence"/>
</dbReference>
<dbReference type="EMBL" id="NEVH01017442">
    <property type="protein sequence ID" value="PNF24553.1"/>
    <property type="molecule type" value="Genomic_DNA"/>
</dbReference>
<dbReference type="FunFam" id="3.30.160.60:FF:000096">
    <property type="entry name" value="Zinc finger and BTB domain-containing protein 18 isoform 1"/>
    <property type="match status" value="1"/>
</dbReference>
<dbReference type="SMART" id="SM00355">
    <property type="entry name" value="ZnF_C2H2"/>
    <property type="match status" value="4"/>
</dbReference>
<comment type="similarity">
    <text evidence="3">Belongs to the krueppel C2H2-type zinc-finger protein family.</text>
</comment>
<keyword evidence="11" id="KW-0539">Nucleus</keyword>
<dbReference type="GO" id="GO:0048813">
    <property type="term" value="P:dendrite morphogenesis"/>
    <property type="evidence" value="ECO:0007669"/>
    <property type="project" value="UniProtKB-ARBA"/>
</dbReference>
<dbReference type="FunFam" id="3.30.160.60:FF:000771">
    <property type="entry name" value="zinc finger protein 648"/>
    <property type="match status" value="1"/>
</dbReference>
<gene>
    <name evidence="16" type="ORF">B7P43_G05384</name>
</gene>
<dbReference type="GO" id="GO:0045467">
    <property type="term" value="P:R7 cell development"/>
    <property type="evidence" value="ECO:0007669"/>
    <property type="project" value="UniProtKB-ARBA"/>
</dbReference>
<evidence type="ECO:0000256" key="13">
    <source>
        <dbReference type="SAM" id="MobiDB-lite"/>
    </source>
</evidence>
<dbReference type="PANTHER" id="PTHR23110">
    <property type="entry name" value="BTB DOMAIN TRANSCRIPTION FACTOR"/>
    <property type="match status" value="1"/>
</dbReference>
<evidence type="ECO:0000313" key="17">
    <source>
        <dbReference type="Proteomes" id="UP000235965"/>
    </source>
</evidence>
<dbReference type="GO" id="GO:0007464">
    <property type="term" value="P:R3/R4 cell fate commitment"/>
    <property type="evidence" value="ECO:0007669"/>
    <property type="project" value="UniProtKB-ARBA"/>
</dbReference>
<feature type="region of interest" description="Disordered" evidence="13">
    <location>
        <begin position="362"/>
        <end position="388"/>
    </location>
</feature>
<dbReference type="STRING" id="105785.A0A2J7Q7J5"/>
<dbReference type="Pfam" id="PF00096">
    <property type="entry name" value="zf-C2H2"/>
    <property type="match status" value="4"/>
</dbReference>
<evidence type="ECO:0000313" key="16">
    <source>
        <dbReference type="EMBL" id="PNF24553.1"/>
    </source>
</evidence>
<feature type="domain" description="C2H2-type" evidence="15">
    <location>
        <begin position="474"/>
        <end position="497"/>
    </location>
</feature>
<dbReference type="PROSITE" id="PS50157">
    <property type="entry name" value="ZINC_FINGER_C2H2_2"/>
    <property type="match status" value="4"/>
</dbReference>
<dbReference type="SUPFAM" id="SSF57667">
    <property type="entry name" value="beta-beta-alpha zinc fingers"/>
    <property type="match status" value="2"/>
</dbReference>
<evidence type="ECO:0000256" key="4">
    <source>
        <dbReference type="ARBA" id="ARBA00022723"/>
    </source>
</evidence>
<protein>
    <submittedName>
        <fullName evidence="16">Uncharacterized protein</fullName>
    </submittedName>
</protein>
<evidence type="ECO:0000256" key="12">
    <source>
        <dbReference type="PROSITE-ProRule" id="PRU00042"/>
    </source>
</evidence>
<comment type="function">
    <text evidence="1">May be involved in transcriptional regulation.</text>
</comment>
<dbReference type="GO" id="GO:0006357">
    <property type="term" value="P:regulation of transcription by RNA polymerase II"/>
    <property type="evidence" value="ECO:0007669"/>
    <property type="project" value="TreeGrafter"/>
</dbReference>
<feature type="compositionally biased region" description="Polar residues" evidence="13">
    <location>
        <begin position="178"/>
        <end position="197"/>
    </location>
</feature>
<comment type="subcellular location">
    <subcellularLocation>
        <location evidence="2">Nucleus</location>
    </subcellularLocation>
</comment>
<dbReference type="Pfam" id="PF00651">
    <property type="entry name" value="BTB"/>
    <property type="match status" value="1"/>
</dbReference>
<keyword evidence="10" id="KW-0804">Transcription</keyword>
<evidence type="ECO:0000256" key="1">
    <source>
        <dbReference type="ARBA" id="ARBA00003767"/>
    </source>
</evidence>
<dbReference type="AlphaFoldDB" id="A0A2J7Q7J5"/>
<dbReference type="OrthoDB" id="6077919at2759"/>
<feature type="domain" description="BTB" evidence="14">
    <location>
        <begin position="34"/>
        <end position="106"/>
    </location>
</feature>
<dbReference type="GO" id="GO:0045476">
    <property type="term" value="P:nurse cell apoptotic process"/>
    <property type="evidence" value="ECO:0007669"/>
    <property type="project" value="UniProtKB-ARBA"/>
</dbReference>
<evidence type="ECO:0000256" key="10">
    <source>
        <dbReference type="ARBA" id="ARBA00023163"/>
    </source>
</evidence>
<feature type="domain" description="C2H2-type" evidence="15">
    <location>
        <begin position="399"/>
        <end position="427"/>
    </location>
</feature>
<dbReference type="PROSITE" id="PS00028">
    <property type="entry name" value="ZINC_FINGER_C2H2_1"/>
    <property type="match status" value="4"/>
</dbReference>
<dbReference type="Gene3D" id="3.30.710.10">
    <property type="entry name" value="Potassium Channel Kv1.1, Chain A"/>
    <property type="match status" value="1"/>
</dbReference>
<accession>A0A2J7Q7J5</accession>
<dbReference type="PROSITE" id="PS50097">
    <property type="entry name" value="BTB"/>
    <property type="match status" value="1"/>
</dbReference>
<feature type="region of interest" description="Disordered" evidence="13">
    <location>
        <begin position="127"/>
        <end position="215"/>
    </location>
</feature>
<feature type="compositionally biased region" description="Basic and acidic residues" evidence="13">
    <location>
        <begin position="198"/>
        <end position="215"/>
    </location>
</feature>
<feature type="domain" description="C2H2-type" evidence="15">
    <location>
        <begin position="446"/>
        <end position="473"/>
    </location>
</feature>
<keyword evidence="6 12" id="KW-0863">Zinc-finger</keyword>
<dbReference type="GO" id="GO:0007526">
    <property type="term" value="P:larval somatic muscle development"/>
    <property type="evidence" value="ECO:0007669"/>
    <property type="project" value="UniProtKB-ARBA"/>
</dbReference>
<dbReference type="Gene3D" id="3.30.160.60">
    <property type="entry name" value="Classic Zinc Finger"/>
    <property type="match status" value="3"/>
</dbReference>
<feature type="domain" description="C2H2-type" evidence="15">
    <location>
        <begin position="341"/>
        <end position="368"/>
    </location>
</feature>
<dbReference type="InterPro" id="IPR051095">
    <property type="entry name" value="Dros_DevTransReg"/>
</dbReference>
<dbReference type="CDD" id="cd18315">
    <property type="entry name" value="BTB_POZ_BAB-like"/>
    <property type="match status" value="1"/>
</dbReference>
<sequence>MAIAAAENFQLKWHSYGAHLHTSIATLLRSESFTDITLATIDGRQIAAHRFVLSACSSYIKQLLQTVYPGRNSHLPLVVVLPSEISYRILRILIEYMYSGEATVNYGQLDGILRAAHILGIRGLCREKGNHGNQNTQEKYRRSSDVEHQSHRRSDIASEAGNKRTGSSTNGREKGSKYGQSDNNGVTKASDQSANSVSHEDVNKGQDKNCESSDQKKAECTLTEGEIICHINGENSKNNVTEKNNSSAEQNNISKVTTAFETTSEKHSIENRIDIDPMQLLVKQEPIEWEDTEIEMPLAVTHDSDDQMHTEMTIKPEIFHATGCDGEDDDDDDDGALYSPLSCDLCQKMFTTPAEWVRHIEAHPENQQQQRGRRAGRQSRGLENGSSVNQQAYAEFPPLRCELCQQVFTSPADWVRHIQTSHTEEQLAISNNSSAHASRLRRGGRKRCQICSKTFPSHASMLIHRRTHTGEKPYVCAVCGKGFNVKSNLLRHLRTLHDRIVSPSTVE</sequence>
<dbReference type="InterPro" id="IPR000210">
    <property type="entry name" value="BTB/POZ_dom"/>
</dbReference>
<evidence type="ECO:0000256" key="3">
    <source>
        <dbReference type="ARBA" id="ARBA00006991"/>
    </source>
</evidence>
<evidence type="ECO:0000256" key="7">
    <source>
        <dbReference type="ARBA" id="ARBA00022833"/>
    </source>
</evidence>
<name>A0A2J7Q7J5_9NEOP</name>
<dbReference type="SUPFAM" id="SSF54695">
    <property type="entry name" value="POZ domain"/>
    <property type="match status" value="1"/>
</dbReference>
<dbReference type="InterPro" id="IPR013087">
    <property type="entry name" value="Znf_C2H2_type"/>
</dbReference>
<keyword evidence="8" id="KW-0805">Transcription regulation</keyword>
<dbReference type="PANTHER" id="PTHR23110:SF93">
    <property type="entry name" value="ZINC FINGER AND BTB DOMAIN-CONTAINING PROTEIN 14-LIKE PROTEIN"/>
    <property type="match status" value="1"/>
</dbReference>
<evidence type="ECO:0000256" key="11">
    <source>
        <dbReference type="ARBA" id="ARBA00023242"/>
    </source>
</evidence>
<dbReference type="GO" id="GO:0008270">
    <property type="term" value="F:zinc ion binding"/>
    <property type="evidence" value="ECO:0007669"/>
    <property type="project" value="UniProtKB-KW"/>
</dbReference>
<evidence type="ECO:0000256" key="6">
    <source>
        <dbReference type="ARBA" id="ARBA00022771"/>
    </source>
</evidence>
<evidence type="ECO:0000256" key="9">
    <source>
        <dbReference type="ARBA" id="ARBA00023125"/>
    </source>
</evidence>
<keyword evidence="9" id="KW-0238">DNA-binding</keyword>
<keyword evidence="7" id="KW-0862">Zinc</keyword>
<dbReference type="InterPro" id="IPR036236">
    <property type="entry name" value="Znf_C2H2_sf"/>
</dbReference>
<dbReference type="GO" id="GO:0035167">
    <property type="term" value="P:larval lymph gland hemopoiesis"/>
    <property type="evidence" value="ECO:0007669"/>
    <property type="project" value="UniProtKB-ARBA"/>
</dbReference>
<evidence type="ECO:0000259" key="14">
    <source>
        <dbReference type="PROSITE" id="PS50097"/>
    </source>
</evidence>
<dbReference type="GO" id="GO:0005634">
    <property type="term" value="C:nucleus"/>
    <property type="evidence" value="ECO:0007669"/>
    <property type="project" value="UniProtKB-SubCell"/>
</dbReference>
<keyword evidence="4" id="KW-0479">Metal-binding</keyword>